<dbReference type="SUPFAM" id="SSF57756">
    <property type="entry name" value="Retrovirus zinc finger-like domains"/>
    <property type="match status" value="1"/>
</dbReference>
<name>A0A1E3K542_9TREE</name>
<dbReference type="Proteomes" id="UP000095149">
    <property type="component" value="Unassembled WGS sequence"/>
</dbReference>
<keyword evidence="2" id="KW-0862">Zinc</keyword>
<dbReference type="InterPro" id="IPR036875">
    <property type="entry name" value="Znf_CCHC_sf"/>
</dbReference>
<feature type="domain" description="CCHC-type" evidence="4">
    <location>
        <begin position="193"/>
        <end position="208"/>
    </location>
</feature>
<evidence type="ECO:0000259" key="4">
    <source>
        <dbReference type="PROSITE" id="PS50158"/>
    </source>
</evidence>
<gene>
    <name evidence="5" type="ORF">I350_03798</name>
</gene>
<dbReference type="GO" id="GO:0008270">
    <property type="term" value="F:zinc ion binding"/>
    <property type="evidence" value="ECO:0007669"/>
    <property type="project" value="UniProtKB-KW"/>
</dbReference>
<dbReference type="InterPro" id="IPR001878">
    <property type="entry name" value="Znf_CCHC"/>
</dbReference>
<proteinExistence type="predicted"/>
<dbReference type="AlphaFoldDB" id="A0A1E3K542"/>
<dbReference type="PROSITE" id="PS50158">
    <property type="entry name" value="ZF_CCHC"/>
    <property type="match status" value="1"/>
</dbReference>
<keyword evidence="1" id="KW-0507">mRNA processing</keyword>
<dbReference type="EMBL" id="MEKH01000005">
    <property type="protein sequence ID" value="ODO08209.1"/>
    <property type="molecule type" value="Genomic_DNA"/>
</dbReference>
<keyword evidence="2" id="KW-0863">Zinc-finger</keyword>
<reference evidence="5 6" key="1">
    <citation type="submission" date="2016-06" db="EMBL/GenBank/DDBJ databases">
        <title>Evolution of pathogenesis and genome organization in the Tremellales.</title>
        <authorList>
            <person name="Cuomo C."/>
            <person name="Litvintseva A."/>
            <person name="Heitman J."/>
            <person name="Chen Y."/>
            <person name="Sun S."/>
            <person name="Springer D."/>
            <person name="Dromer F."/>
            <person name="Young S."/>
            <person name="Zeng Q."/>
            <person name="Chapman S."/>
            <person name="Gujja S."/>
            <person name="Saif S."/>
            <person name="Birren B."/>
        </authorList>
    </citation>
    <scope>NUCLEOTIDE SEQUENCE [LARGE SCALE GENOMIC DNA]</scope>
    <source>
        <strain evidence="5 6">CBS 6273</strain>
    </source>
</reference>
<evidence type="ECO:0000256" key="2">
    <source>
        <dbReference type="PROSITE-ProRule" id="PRU00047"/>
    </source>
</evidence>
<organism evidence="5 6">
    <name type="scientific">Cryptococcus amylolentus CBS 6273</name>
    <dbReference type="NCBI Taxonomy" id="1296118"/>
    <lineage>
        <taxon>Eukaryota</taxon>
        <taxon>Fungi</taxon>
        <taxon>Dikarya</taxon>
        <taxon>Basidiomycota</taxon>
        <taxon>Agaricomycotina</taxon>
        <taxon>Tremellomycetes</taxon>
        <taxon>Tremellales</taxon>
        <taxon>Cryptococcaceae</taxon>
        <taxon>Cryptococcus</taxon>
    </lineage>
</organism>
<keyword evidence="2" id="KW-0479">Metal-binding</keyword>
<dbReference type="Gene3D" id="4.10.60.10">
    <property type="entry name" value="Zinc finger, CCHC-type"/>
    <property type="match status" value="1"/>
</dbReference>
<evidence type="ECO:0000313" key="6">
    <source>
        <dbReference type="Proteomes" id="UP000095149"/>
    </source>
</evidence>
<sequence>MPEFTGSTTAKQASKEEWKEWCKREETAQGVLLQTLAEDLYQDVQRLHTAAEKWTYLIELFSLDSNETSELTRQAGRNLRAMRLTDHPTATEMIDHLTTFNKTWADAKRNESRLTEVDRCDLFILSLPRRDQTFVGEYREFRKLLSKPNPPSWLACMKIFEKDVDDRERDVVVASVQRDQHAGRGYIKETHTCNRCDKKGHIGRDCKNPKRMPEGRGGATEIRRWANFIGGGNAVYNKHVLYAWDIRPQTPYSFPNSATLNSATRRSHSTQNKSRTSG</sequence>
<comment type="caution">
    <text evidence="5">The sequence shown here is derived from an EMBL/GenBank/DDBJ whole genome shotgun (WGS) entry which is preliminary data.</text>
</comment>
<evidence type="ECO:0000256" key="3">
    <source>
        <dbReference type="SAM" id="MobiDB-lite"/>
    </source>
</evidence>
<accession>A0A1E3K542</accession>
<protein>
    <recommendedName>
        <fullName evidence="4">CCHC-type domain-containing protein</fullName>
    </recommendedName>
</protein>
<evidence type="ECO:0000256" key="1">
    <source>
        <dbReference type="ARBA" id="ARBA00022664"/>
    </source>
</evidence>
<dbReference type="Pfam" id="PF14223">
    <property type="entry name" value="Retrotran_gag_2"/>
    <property type="match status" value="1"/>
</dbReference>
<evidence type="ECO:0000313" key="5">
    <source>
        <dbReference type="EMBL" id="ODO08209.1"/>
    </source>
</evidence>
<feature type="region of interest" description="Disordered" evidence="3">
    <location>
        <begin position="256"/>
        <end position="278"/>
    </location>
</feature>
<dbReference type="GO" id="GO:0006397">
    <property type="term" value="P:mRNA processing"/>
    <property type="evidence" value="ECO:0007669"/>
    <property type="project" value="UniProtKB-KW"/>
</dbReference>
<dbReference type="GO" id="GO:0003676">
    <property type="term" value="F:nucleic acid binding"/>
    <property type="evidence" value="ECO:0007669"/>
    <property type="project" value="InterPro"/>
</dbReference>